<dbReference type="OrthoDB" id="2273864at2759"/>
<accession>A0A9Q3L3U1</accession>
<name>A0A9Q3L3U1_9BASI</name>
<proteinExistence type="predicted"/>
<dbReference type="AlphaFoldDB" id="A0A9Q3L3U1"/>
<gene>
    <name evidence="1" type="ORF">O181_131316</name>
</gene>
<evidence type="ECO:0000313" key="2">
    <source>
        <dbReference type="Proteomes" id="UP000765509"/>
    </source>
</evidence>
<dbReference type="Proteomes" id="UP000765509">
    <property type="component" value="Unassembled WGS sequence"/>
</dbReference>
<sequence>MLPQRWGVDLISKNPQDFHQVIKQDGIQESRFFSIKVEVFSDLVDKIQKEVCQDKDYKEILKQLARGESVSDYSLEPQAKLLLFKGRV</sequence>
<keyword evidence="2" id="KW-1185">Reference proteome</keyword>
<organism evidence="1 2">
    <name type="scientific">Austropuccinia psidii MF-1</name>
    <dbReference type="NCBI Taxonomy" id="1389203"/>
    <lineage>
        <taxon>Eukaryota</taxon>
        <taxon>Fungi</taxon>
        <taxon>Dikarya</taxon>
        <taxon>Basidiomycota</taxon>
        <taxon>Pucciniomycotina</taxon>
        <taxon>Pucciniomycetes</taxon>
        <taxon>Pucciniales</taxon>
        <taxon>Sphaerophragmiaceae</taxon>
        <taxon>Austropuccinia</taxon>
    </lineage>
</organism>
<dbReference type="EMBL" id="AVOT02143996">
    <property type="protein sequence ID" value="MBW0591601.1"/>
    <property type="molecule type" value="Genomic_DNA"/>
</dbReference>
<comment type="caution">
    <text evidence="1">The sequence shown here is derived from an EMBL/GenBank/DDBJ whole genome shotgun (WGS) entry which is preliminary data.</text>
</comment>
<feature type="non-terminal residue" evidence="1">
    <location>
        <position position="88"/>
    </location>
</feature>
<evidence type="ECO:0000313" key="1">
    <source>
        <dbReference type="EMBL" id="MBW0591601.1"/>
    </source>
</evidence>
<protein>
    <submittedName>
        <fullName evidence="1">Uncharacterized protein</fullName>
    </submittedName>
</protein>
<reference evidence="1" key="1">
    <citation type="submission" date="2021-03" db="EMBL/GenBank/DDBJ databases">
        <title>Draft genome sequence of rust myrtle Austropuccinia psidii MF-1, a brazilian biotype.</title>
        <authorList>
            <person name="Quecine M.C."/>
            <person name="Pachon D.M.R."/>
            <person name="Bonatelli M.L."/>
            <person name="Correr F.H."/>
            <person name="Franceschini L.M."/>
            <person name="Leite T.F."/>
            <person name="Margarido G.R.A."/>
            <person name="Almeida C.A."/>
            <person name="Ferrarezi J.A."/>
            <person name="Labate C.A."/>
        </authorList>
    </citation>
    <scope>NUCLEOTIDE SEQUENCE</scope>
    <source>
        <strain evidence="1">MF-1</strain>
    </source>
</reference>